<proteinExistence type="predicted"/>
<dbReference type="SMART" id="SM01236">
    <property type="entry name" value="Haem_oxygenase_2"/>
    <property type="match status" value="1"/>
</dbReference>
<name>A0A848DI77_9PSEU</name>
<dbReference type="Gene3D" id="1.20.910.10">
    <property type="entry name" value="Heme oxygenase-like"/>
    <property type="match status" value="1"/>
</dbReference>
<dbReference type="EMBL" id="JAAXKZ010000035">
    <property type="protein sequence ID" value="NMH92256.1"/>
    <property type="molecule type" value="Genomic_DNA"/>
</dbReference>
<evidence type="ECO:0000256" key="1">
    <source>
        <dbReference type="SAM" id="MobiDB-lite"/>
    </source>
</evidence>
<dbReference type="SUPFAM" id="SSF48613">
    <property type="entry name" value="Heme oxygenase-like"/>
    <property type="match status" value="1"/>
</dbReference>
<dbReference type="InterPro" id="IPR016084">
    <property type="entry name" value="Haem_Oase-like_multi-hlx"/>
</dbReference>
<dbReference type="RefSeq" id="WP_169412972.1">
    <property type="nucleotide sequence ID" value="NZ_JAAXKZ010000035.1"/>
</dbReference>
<accession>A0A848DI77</accession>
<sequence length="351" mass="37670">MPTVPPTALPIAAPSREPSPPAEPPALPGPRGPLSAAVLDALRGAPAVPVDAGSAEPYGEDLQLALYCCYELHYRGFAGVADDREWDPELLGLRRALEQRFLAALRRDVPGRGIDADVEAAIAGLLVEPADAWGVSHHLRRDGELWQLREYVALRSLYHLKEADPQALVIARLSGPAKAALVSVEHDEYGAGDPDRMHAHLFAAMMQELGLDARYGAYLDHAPAEVLAEVNLMSLCGLHRALRGALVGQFATVELTSSPGSDRLVRAIRRLGGGPAASEFYAEHVEADAVHEQLVRRGVIAPLLAAEPALAADIVFGIEASNLLADRLSALLLDHWARDRSVLRHPLPARA</sequence>
<reference evidence="2 3" key="1">
    <citation type="submission" date="2020-04" db="EMBL/GenBank/DDBJ databases">
        <authorList>
            <person name="Klaysubun C."/>
            <person name="Duangmal K."/>
            <person name="Lipun K."/>
        </authorList>
    </citation>
    <scope>NUCLEOTIDE SEQUENCE [LARGE SCALE GENOMIC DNA]</scope>
    <source>
        <strain evidence="2 3">DSM 45300</strain>
    </source>
</reference>
<gene>
    <name evidence="2" type="ORF">HF519_11880</name>
</gene>
<dbReference type="Pfam" id="PF14518">
    <property type="entry name" value="Haem_oxygenas_2"/>
    <property type="match status" value="1"/>
</dbReference>
<protein>
    <submittedName>
        <fullName evidence="2">Iron-containing redox enzyme family protein</fullName>
    </submittedName>
</protein>
<dbReference type="Proteomes" id="UP000586918">
    <property type="component" value="Unassembled WGS sequence"/>
</dbReference>
<evidence type="ECO:0000313" key="2">
    <source>
        <dbReference type="EMBL" id="NMH92256.1"/>
    </source>
</evidence>
<keyword evidence="3" id="KW-1185">Reference proteome</keyword>
<comment type="caution">
    <text evidence="2">The sequence shown here is derived from an EMBL/GenBank/DDBJ whole genome shotgun (WGS) entry which is preliminary data.</text>
</comment>
<feature type="compositionally biased region" description="Pro residues" evidence="1">
    <location>
        <begin position="17"/>
        <end position="31"/>
    </location>
</feature>
<feature type="region of interest" description="Disordered" evidence="1">
    <location>
        <begin position="1"/>
        <end position="33"/>
    </location>
</feature>
<dbReference type="AlphaFoldDB" id="A0A848DI77"/>
<evidence type="ECO:0000313" key="3">
    <source>
        <dbReference type="Proteomes" id="UP000586918"/>
    </source>
</evidence>
<organism evidence="2 3">
    <name type="scientific">Pseudonocardia bannensis</name>
    <dbReference type="NCBI Taxonomy" id="630973"/>
    <lineage>
        <taxon>Bacteria</taxon>
        <taxon>Bacillati</taxon>
        <taxon>Actinomycetota</taxon>
        <taxon>Actinomycetes</taxon>
        <taxon>Pseudonocardiales</taxon>
        <taxon>Pseudonocardiaceae</taxon>
        <taxon>Pseudonocardia</taxon>
    </lineage>
</organism>